<reference evidence="2 4" key="1">
    <citation type="submission" date="2018-03" db="EMBL/GenBank/DDBJ databases">
        <title>Genomic Encyclopedia of Archaeal and Bacterial Type Strains, Phase II (KMG-II): from individual species to whole genera.</title>
        <authorList>
            <person name="Goeker M."/>
        </authorList>
    </citation>
    <scope>NUCLEOTIDE SEQUENCE [LARGE SCALE GENOMIC DNA]</scope>
    <source>
        <strain evidence="2 4">DSM 21548</strain>
    </source>
</reference>
<dbReference type="RefSeq" id="WP_106564027.1">
    <property type="nucleotide sequence ID" value="NZ_PYAU01000001.1"/>
</dbReference>
<dbReference type="Proteomes" id="UP000268291">
    <property type="component" value="Unassembled WGS sequence"/>
</dbReference>
<dbReference type="Proteomes" id="UP000241203">
    <property type="component" value="Unassembled WGS sequence"/>
</dbReference>
<evidence type="ECO:0000313" key="4">
    <source>
        <dbReference type="Proteomes" id="UP000241203"/>
    </source>
</evidence>
<dbReference type="GO" id="GO:0005829">
    <property type="term" value="C:cytosol"/>
    <property type="evidence" value="ECO:0007669"/>
    <property type="project" value="TreeGrafter"/>
</dbReference>
<evidence type="ECO:0000256" key="1">
    <source>
        <dbReference type="ARBA" id="ARBA00005564"/>
    </source>
</evidence>
<dbReference type="InterPro" id="IPR050282">
    <property type="entry name" value="Cycloisomerase_2"/>
</dbReference>
<dbReference type="Pfam" id="PF10282">
    <property type="entry name" value="Lactonase"/>
    <property type="match status" value="1"/>
</dbReference>
<comment type="similarity">
    <text evidence="1">Belongs to the cycloisomerase 2 family.</text>
</comment>
<dbReference type="InterPro" id="IPR011045">
    <property type="entry name" value="N2O_reductase_N"/>
</dbReference>
<dbReference type="OrthoDB" id="3725564at2"/>
<dbReference type="SUPFAM" id="SSF50974">
    <property type="entry name" value="Nitrous oxide reductase, N-terminal domain"/>
    <property type="match status" value="1"/>
</dbReference>
<evidence type="ECO:0000313" key="2">
    <source>
        <dbReference type="EMBL" id="PSL39114.1"/>
    </source>
</evidence>
<organism evidence="2 4">
    <name type="scientific">Labedella gwakjiensis</name>
    <dbReference type="NCBI Taxonomy" id="390269"/>
    <lineage>
        <taxon>Bacteria</taxon>
        <taxon>Bacillati</taxon>
        <taxon>Actinomycetota</taxon>
        <taxon>Actinomycetes</taxon>
        <taxon>Micrococcales</taxon>
        <taxon>Microbacteriaceae</taxon>
        <taxon>Labedella</taxon>
    </lineage>
</organism>
<keyword evidence="5" id="KW-1185">Reference proteome</keyword>
<reference evidence="3 5" key="2">
    <citation type="submission" date="2018-12" db="EMBL/GenBank/DDBJ databases">
        <authorList>
            <person name="hu s."/>
            <person name="Xu Y."/>
            <person name="Xu B."/>
            <person name="Li F."/>
        </authorList>
    </citation>
    <scope>NUCLEOTIDE SEQUENCE [LARGE SCALE GENOMIC DNA]</scope>
    <source>
        <strain evidence="3 5">KSW2-17</strain>
    </source>
</reference>
<dbReference type="EMBL" id="PYAU01000001">
    <property type="protein sequence ID" value="PSL39114.1"/>
    <property type="molecule type" value="Genomic_DNA"/>
</dbReference>
<protein>
    <submittedName>
        <fullName evidence="2">6-phosphogluconolactonase</fullName>
    </submittedName>
</protein>
<dbReference type="EMBL" id="RZGY01000001">
    <property type="protein sequence ID" value="RUQ86443.1"/>
    <property type="molecule type" value="Genomic_DNA"/>
</dbReference>
<evidence type="ECO:0000313" key="3">
    <source>
        <dbReference type="EMBL" id="RUQ86443.1"/>
    </source>
</evidence>
<sequence length="345" mass="35963">MTDSLVLVANAGDDSISTFRLVGDSLERLAVTGDLAGTSTFVVDTERDLVYAGVKEGGGHASAGIVTLRLDRASGALSAIARHDLPDGSLSYLALARGGTVLLGVSYGGGYGFSALVEDGVVGEPVSRFEYPNLHAVLPSNDGRFVYAVSLGADLIAQYALGDDAALTPLDPPTVDAPAGSGPRHLVLNAAGDAVYVLTEFTAQVLHYARDVETGVLELREGADVFDPSEGLSVSRFGADPRDEHLIWGADLHLADGGRRIWASERTVSTLSSVAVATDGSVTASGSFVPTEPQPRGFAVSPDGRHVVVAGELSTTVSLYAADGDQLRLLQQVETGRKANWVRFV</sequence>
<comment type="caution">
    <text evidence="2">The sequence shown here is derived from an EMBL/GenBank/DDBJ whole genome shotgun (WGS) entry which is preliminary data.</text>
</comment>
<dbReference type="PANTHER" id="PTHR30344:SF1">
    <property type="entry name" value="6-PHOSPHOGLUCONOLACTONASE"/>
    <property type="match status" value="1"/>
</dbReference>
<dbReference type="InterPro" id="IPR019405">
    <property type="entry name" value="Lactonase_7-beta_prop"/>
</dbReference>
<evidence type="ECO:0000313" key="5">
    <source>
        <dbReference type="Proteomes" id="UP000268291"/>
    </source>
</evidence>
<dbReference type="InterPro" id="IPR015943">
    <property type="entry name" value="WD40/YVTN_repeat-like_dom_sf"/>
</dbReference>
<dbReference type="GO" id="GO:0017057">
    <property type="term" value="F:6-phosphogluconolactonase activity"/>
    <property type="evidence" value="ECO:0007669"/>
    <property type="project" value="TreeGrafter"/>
</dbReference>
<accession>A0A2P8GYR8</accession>
<dbReference type="PANTHER" id="PTHR30344">
    <property type="entry name" value="6-PHOSPHOGLUCONOLACTONASE-RELATED"/>
    <property type="match status" value="1"/>
</dbReference>
<dbReference type="AlphaFoldDB" id="A0A2P8GYR8"/>
<gene>
    <name evidence="2" type="ORF">CLV49_2748</name>
    <name evidence="3" type="ORF">ELQ93_05495</name>
</gene>
<proteinExistence type="inferred from homology"/>
<dbReference type="Gene3D" id="2.130.10.10">
    <property type="entry name" value="YVTN repeat-like/Quinoprotein amine dehydrogenase"/>
    <property type="match status" value="1"/>
</dbReference>
<name>A0A2P8GYR8_9MICO</name>